<reference evidence="2 3" key="1">
    <citation type="submission" date="2024-01" db="EMBL/GenBank/DDBJ databases">
        <title>A telomere-to-telomere, gap-free genome of sweet tea (Lithocarpus litseifolius).</title>
        <authorList>
            <person name="Zhou J."/>
        </authorList>
    </citation>
    <scope>NUCLEOTIDE SEQUENCE [LARGE SCALE GENOMIC DNA]</scope>
    <source>
        <strain evidence="2">Zhou-2022a</strain>
        <tissue evidence="2">Leaf</tissue>
    </source>
</reference>
<dbReference type="InterPro" id="IPR036691">
    <property type="entry name" value="Endo/exonu/phosph_ase_sf"/>
</dbReference>
<dbReference type="InterPro" id="IPR005135">
    <property type="entry name" value="Endo/exonuclease/phosphatase"/>
</dbReference>
<dbReference type="AlphaFoldDB" id="A0AAW2C7B0"/>
<dbReference type="PANTHER" id="PTHR33710:SF62">
    <property type="entry name" value="DUF4283 DOMAIN PROTEIN"/>
    <property type="match status" value="1"/>
</dbReference>
<dbReference type="EMBL" id="JAZDWU010000008">
    <property type="protein sequence ID" value="KAK9993596.1"/>
    <property type="molecule type" value="Genomic_DNA"/>
</dbReference>
<feature type="domain" description="Endonuclease/exonuclease/phosphatase" evidence="1">
    <location>
        <begin position="5"/>
        <end position="224"/>
    </location>
</feature>
<proteinExistence type="predicted"/>
<evidence type="ECO:0000259" key="1">
    <source>
        <dbReference type="Pfam" id="PF03372"/>
    </source>
</evidence>
<dbReference type="PANTHER" id="PTHR33710">
    <property type="entry name" value="BNAC02G09200D PROTEIN"/>
    <property type="match status" value="1"/>
</dbReference>
<dbReference type="Gene3D" id="3.60.10.10">
    <property type="entry name" value="Endonuclease/exonuclease/phosphatase"/>
    <property type="match status" value="1"/>
</dbReference>
<dbReference type="Proteomes" id="UP001459277">
    <property type="component" value="Unassembled WGS sequence"/>
</dbReference>
<accession>A0AAW2C7B0</accession>
<keyword evidence="3" id="KW-1185">Reference proteome</keyword>
<gene>
    <name evidence="2" type="ORF">SO802_023299</name>
</gene>
<sequence length="363" mass="42732">MSCIVWNCRGLRNHLTIQELVKVVQAKAPSVVFLAETLADEARLDYITNRIQFDKKLFVPRVCNGGGLVLYWKLSVEIDLVSSSVNHIDVIVNKNSGDPWRFTGFYGEPQTHRRQESWDLLRSLYGQSSLPWLCAGDFNEIIKQTEKLGGRLRLYAQMQIFREILDECELMNLGFKGFPYTWCKHYRNGVSIWERLDRAVASYEWFSKFPGSRVHHIDSTTSDHKILWVELSDLDFQKKKKVFRFEEMWLADKSCGDLVEEVWQASYDVIEEKKVLRKLDTCSKKLSRWSKECFGNIKHELEKKKKLLSQAERRAVQGGGMDLLLQLRKEINSLMDKEERMWRQRSRALYLKEGDRNTRFFHC</sequence>
<comment type="caution">
    <text evidence="2">The sequence shown here is derived from an EMBL/GenBank/DDBJ whole genome shotgun (WGS) entry which is preliminary data.</text>
</comment>
<protein>
    <recommendedName>
        <fullName evidence="1">Endonuclease/exonuclease/phosphatase domain-containing protein</fullName>
    </recommendedName>
</protein>
<evidence type="ECO:0000313" key="3">
    <source>
        <dbReference type="Proteomes" id="UP001459277"/>
    </source>
</evidence>
<name>A0AAW2C7B0_9ROSI</name>
<dbReference type="SUPFAM" id="SSF56219">
    <property type="entry name" value="DNase I-like"/>
    <property type="match status" value="1"/>
</dbReference>
<evidence type="ECO:0000313" key="2">
    <source>
        <dbReference type="EMBL" id="KAK9993596.1"/>
    </source>
</evidence>
<dbReference type="Pfam" id="PF03372">
    <property type="entry name" value="Exo_endo_phos"/>
    <property type="match status" value="1"/>
</dbReference>
<organism evidence="2 3">
    <name type="scientific">Lithocarpus litseifolius</name>
    <dbReference type="NCBI Taxonomy" id="425828"/>
    <lineage>
        <taxon>Eukaryota</taxon>
        <taxon>Viridiplantae</taxon>
        <taxon>Streptophyta</taxon>
        <taxon>Embryophyta</taxon>
        <taxon>Tracheophyta</taxon>
        <taxon>Spermatophyta</taxon>
        <taxon>Magnoliopsida</taxon>
        <taxon>eudicotyledons</taxon>
        <taxon>Gunneridae</taxon>
        <taxon>Pentapetalae</taxon>
        <taxon>rosids</taxon>
        <taxon>fabids</taxon>
        <taxon>Fagales</taxon>
        <taxon>Fagaceae</taxon>
        <taxon>Lithocarpus</taxon>
    </lineage>
</organism>
<dbReference type="GO" id="GO:0003824">
    <property type="term" value="F:catalytic activity"/>
    <property type="evidence" value="ECO:0007669"/>
    <property type="project" value="InterPro"/>
</dbReference>